<dbReference type="Proteomes" id="UP000314982">
    <property type="component" value="Unassembled WGS sequence"/>
</dbReference>
<dbReference type="GO" id="GO:0006631">
    <property type="term" value="P:fatty acid metabolic process"/>
    <property type="evidence" value="ECO:0007669"/>
    <property type="project" value="TreeGrafter"/>
</dbReference>
<dbReference type="InterPro" id="IPR042490">
    <property type="entry name" value="Thio_Ohase/BAAT_N"/>
</dbReference>
<dbReference type="GeneTree" id="ENSGT01010000222336"/>
<dbReference type="PIRSF" id="PIRSF016521">
    <property type="entry name" value="Acyl-CoA_hydro"/>
    <property type="match status" value="1"/>
</dbReference>
<name>A0A4W5R2B7_9TELE</name>
<dbReference type="InterPro" id="IPR014940">
    <property type="entry name" value="BAAT_C"/>
</dbReference>
<evidence type="ECO:0000259" key="4">
    <source>
        <dbReference type="Pfam" id="PF08840"/>
    </source>
</evidence>
<evidence type="ECO:0000256" key="1">
    <source>
        <dbReference type="ARBA" id="ARBA00006538"/>
    </source>
</evidence>
<dbReference type="SUPFAM" id="SSF53474">
    <property type="entry name" value="alpha/beta-Hydrolases"/>
    <property type="match status" value="1"/>
</dbReference>
<reference evidence="6" key="1">
    <citation type="submission" date="2018-06" db="EMBL/GenBank/DDBJ databases">
        <title>Genome assembly of Danube salmon.</title>
        <authorList>
            <person name="Macqueen D.J."/>
            <person name="Gundappa M.K."/>
        </authorList>
    </citation>
    <scope>NUCLEOTIDE SEQUENCE [LARGE SCALE GENOMIC DNA]</scope>
</reference>
<dbReference type="FunFam" id="3.40.50.1820:FF:000024">
    <property type="entry name" value="acyl-coenzyme A thioesterase 4"/>
    <property type="match status" value="1"/>
</dbReference>
<dbReference type="STRING" id="62062.ENSHHUP00000080083"/>
<feature type="active site" description="Charge relay system" evidence="2">
    <location>
        <position position="373"/>
    </location>
</feature>
<sequence>MQILMTEKAATPLLLLHPSRGLIDEKFSLMVQNLSQIQEITLHALIHSDDGDYWEAFGHYVSDATGLVNVANDSSLGGTYDGVKPMGLLWSMRPVPGSRIGLRLRKKEVHTPMLVHISVYRGHMSQGFKEQVALASVVTERWYMSPGVRRVDITEGGITGTLFLPPGPGPFPALLDLWGGGGGLVEYRSALLSSHGFVSLALEYMTPRTSGGSTSHVGNEYFEAAFTVLKQHPQVCGDRIAILGLSFGTSVALGMAVYSTVIQPRCLVCVSGSHVQPVKGSLSDVFSEINKNVHNTRYDEENRVIWRDLLLPIPTDPTKKVDVGQLKCPVLMIVGEDDQNWPATESAEDMKQMMEKAGNSHLLTTLSYPGAGHLIEPPYSPHIRASNFMVAGTRQKFVVLWGGETAPHGYAQEDSWKKTLSFLEEHLYRSTERWHHRSYSHDGEIIFLGLSFS</sequence>
<dbReference type="InterPro" id="IPR016662">
    <property type="entry name" value="Acyl-CoA_thioEstase_long-chain"/>
</dbReference>
<dbReference type="InterPro" id="IPR006862">
    <property type="entry name" value="Thio_Ohase/aa_AcTrfase"/>
</dbReference>
<dbReference type="Ensembl" id="ENSHHUT00000082651.1">
    <property type="protein sequence ID" value="ENSHHUP00000080083.1"/>
    <property type="gene ID" value="ENSHHUG00000046606.1"/>
</dbReference>
<dbReference type="Pfam" id="PF04775">
    <property type="entry name" value="Bile_Hydr_Trans"/>
    <property type="match status" value="1"/>
</dbReference>
<dbReference type="AlphaFoldDB" id="A0A4W5R2B7"/>
<organism evidence="5 6">
    <name type="scientific">Hucho hucho</name>
    <name type="common">huchen</name>
    <dbReference type="NCBI Taxonomy" id="62062"/>
    <lineage>
        <taxon>Eukaryota</taxon>
        <taxon>Metazoa</taxon>
        <taxon>Chordata</taxon>
        <taxon>Craniata</taxon>
        <taxon>Vertebrata</taxon>
        <taxon>Euteleostomi</taxon>
        <taxon>Actinopterygii</taxon>
        <taxon>Neopterygii</taxon>
        <taxon>Teleostei</taxon>
        <taxon>Protacanthopterygii</taxon>
        <taxon>Salmoniformes</taxon>
        <taxon>Salmonidae</taxon>
        <taxon>Salmoninae</taxon>
        <taxon>Hucho</taxon>
    </lineage>
</organism>
<feature type="domain" description="BAAT/Acyl-CoA thioester hydrolase C-terminal" evidence="4">
    <location>
        <begin position="220"/>
        <end position="428"/>
    </location>
</feature>
<dbReference type="Gene3D" id="2.60.40.2240">
    <property type="entry name" value="Acyl-CoA thioester hydrolase/BAAT N-terminal domain"/>
    <property type="match status" value="1"/>
</dbReference>
<evidence type="ECO:0000259" key="3">
    <source>
        <dbReference type="Pfam" id="PF04775"/>
    </source>
</evidence>
<dbReference type="GO" id="GO:0047617">
    <property type="term" value="F:fatty acyl-CoA hydrolase activity"/>
    <property type="evidence" value="ECO:0007669"/>
    <property type="project" value="TreeGrafter"/>
</dbReference>
<dbReference type="PANTHER" id="PTHR10824">
    <property type="entry name" value="ACYL-COENZYME A THIOESTERASE-RELATED"/>
    <property type="match status" value="1"/>
</dbReference>
<dbReference type="InterPro" id="IPR029058">
    <property type="entry name" value="AB_hydrolase_fold"/>
</dbReference>
<keyword evidence="6" id="KW-1185">Reference proteome</keyword>
<dbReference type="GO" id="GO:0006637">
    <property type="term" value="P:acyl-CoA metabolic process"/>
    <property type="evidence" value="ECO:0007669"/>
    <property type="project" value="InterPro"/>
</dbReference>
<accession>A0A4W5R2B7</accession>
<protein>
    <submittedName>
        <fullName evidence="5">Acyl-CoA thioesterase 19</fullName>
    </submittedName>
</protein>
<evidence type="ECO:0000313" key="5">
    <source>
        <dbReference type="Ensembl" id="ENSHHUP00000080083.1"/>
    </source>
</evidence>
<proteinExistence type="inferred from homology"/>
<feature type="active site" description="Charge relay system" evidence="2">
    <location>
        <position position="246"/>
    </location>
</feature>
<evidence type="ECO:0000256" key="2">
    <source>
        <dbReference type="PIRSR" id="PIRSR016521-1"/>
    </source>
</evidence>
<evidence type="ECO:0000313" key="6">
    <source>
        <dbReference type="Proteomes" id="UP000314982"/>
    </source>
</evidence>
<feature type="domain" description="Acyl-CoA thioester hydrolase/bile acid-CoA amino acid N-acetyltransferase" evidence="3">
    <location>
        <begin position="24"/>
        <end position="155"/>
    </location>
</feature>
<dbReference type="Gene3D" id="3.40.50.1820">
    <property type="entry name" value="alpha/beta hydrolase"/>
    <property type="match status" value="1"/>
</dbReference>
<dbReference type="FunFam" id="2.60.40.2240:FF:000002">
    <property type="entry name" value="Acyl-CoA thioesterase 18"/>
    <property type="match status" value="1"/>
</dbReference>
<feature type="active site" description="Charge relay system" evidence="2">
    <location>
        <position position="338"/>
    </location>
</feature>
<comment type="similarity">
    <text evidence="1">Belongs to the C/M/P thioester hydrolase family.</text>
</comment>
<dbReference type="PANTHER" id="PTHR10824:SF36">
    <property type="entry name" value="ACYL-COA THIOESTERASE 17-RELATED"/>
    <property type="match status" value="1"/>
</dbReference>
<dbReference type="Pfam" id="PF08840">
    <property type="entry name" value="BAAT_C"/>
    <property type="match status" value="1"/>
</dbReference>
<reference evidence="5" key="3">
    <citation type="submission" date="2025-09" db="UniProtKB">
        <authorList>
            <consortium name="Ensembl"/>
        </authorList>
    </citation>
    <scope>IDENTIFICATION</scope>
</reference>
<reference evidence="5" key="2">
    <citation type="submission" date="2025-08" db="UniProtKB">
        <authorList>
            <consortium name="Ensembl"/>
        </authorList>
    </citation>
    <scope>IDENTIFICATION</scope>
</reference>